<dbReference type="Proteomes" id="UP000425960">
    <property type="component" value="Chromosome"/>
</dbReference>
<reference evidence="1 2" key="1">
    <citation type="submission" date="2019-11" db="EMBL/GenBank/DDBJ databases">
        <title>Comparative genomics of hydrocarbon-degrading Desulfosarcina strains.</title>
        <authorList>
            <person name="Watanabe M."/>
            <person name="Kojima H."/>
            <person name="Fukui M."/>
        </authorList>
    </citation>
    <scope>NUCLEOTIDE SEQUENCE [LARGE SCALE GENOMIC DNA]</scope>
    <source>
        <strain evidence="1 2">28bB2T</strain>
    </source>
</reference>
<accession>A0A5K8A142</accession>
<protein>
    <submittedName>
        <fullName evidence="1">Uncharacterized protein</fullName>
    </submittedName>
</protein>
<sequence>MRWANKKMETLLHNSILVPPLFLFPKQMGLVVYFKPHEMTFRERGTKSEGLKFSRDLAAAGLESYSRQMVSQFSLEVQVPYIKLSPVKNAAAIKNRISPSLRKRLKIIDRRNNYWDAIKRYFEPIRRDISEDINEFSNSIPLKKLFLLTWLVYMIVLGSKKGADVAVDPNHNKDLCDALLTFPKLSSESKSRLSVVRGIFAAYRDSELVPSLMYVPSITVGRVAERIDEILDDAYMIEASNLRRFFGLRQNIASVRRDLRSLTRFIVKNRPWAKGLTNVVSQRSFFGSDAVIEGLNALCESKPNSAPVCFDPIQHIKSLGVPAGEMLWTNWPVHNGTRAAWWSPQNGKWM</sequence>
<name>A0A5K8A142_9BACT</name>
<organism evidence="1 2">
    <name type="scientific">Desulfosarcina ovata subsp. sediminis</name>
    <dbReference type="NCBI Taxonomy" id="885957"/>
    <lineage>
        <taxon>Bacteria</taxon>
        <taxon>Pseudomonadati</taxon>
        <taxon>Thermodesulfobacteriota</taxon>
        <taxon>Desulfobacteria</taxon>
        <taxon>Desulfobacterales</taxon>
        <taxon>Desulfosarcinaceae</taxon>
        <taxon>Desulfosarcina</taxon>
    </lineage>
</organism>
<proteinExistence type="predicted"/>
<gene>
    <name evidence="1" type="ORF">DSCO28_67120</name>
</gene>
<evidence type="ECO:0000313" key="2">
    <source>
        <dbReference type="Proteomes" id="UP000425960"/>
    </source>
</evidence>
<dbReference type="AlphaFoldDB" id="A0A5K8A142"/>
<dbReference type="EMBL" id="AP021876">
    <property type="protein sequence ID" value="BBO86146.1"/>
    <property type="molecule type" value="Genomic_DNA"/>
</dbReference>
<evidence type="ECO:0000313" key="1">
    <source>
        <dbReference type="EMBL" id="BBO86146.1"/>
    </source>
</evidence>
<dbReference type="KEGG" id="dov:DSCO28_67120"/>